<dbReference type="AlphaFoldDB" id="A0A3Q9UI37"/>
<protein>
    <submittedName>
        <fullName evidence="1">Uncharacterized protein</fullName>
    </submittedName>
</protein>
<name>A0A3Q9UI37_9ACTN</name>
<reference evidence="2" key="1">
    <citation type="submission" date="2017-12" db="EMBL/GenBank/DDBJ databases">
        <title>Whole genome sequencing of Acidipropionibacterium jensenii strains JS279 and JS280.</title>
        <authorList>
            <person name="Deptula P."/>
            <person name="Laine P."/>
            <person name="Smolander O.-P."/>
            <person name="Paulin L."/>
            <person name="Auvinen P."/>
            <person name="Varmanen P."/>
        </authorList>
    </citation>
    <scope>NUCLEOTIDE SEQUENCE [LARGE SCALE GENOMIC DNA]</scope>
    <source>
        <strain evidence="2">JS280</strain>
    </source>
</reference>
<accession>A0A3Q9UI37</accession>
<gene>
    <name evidence="1" type="ORF">C0Z10_03490</name>
</gene>
<dbReference type="KEGG" id="aji:C0Z10_03490"/>
<dbReference type="RefSeq" id="WP_097798473.1">
    <property type="nucleotide sequence ID" value="NZ_CP025570.1"/>
</dbReference>
<dbReference type="EMBL" id="CP025570">
    <property type="protein sequence ID" value="AZZ38972.1"/>
    <property type="molecule type" value="Genomic_DNA"/>
</dbReference>
<organism evidence="1 2">
    <name type="scientific">Acidipropionibacterium jensenii</name>
    <dbReference type="NCBI Taxonomy" id="1749"/>
    <lineage>
        <taxon>Bacteria</taxon>
        <taxon>Bacillati</taxon>
        <taxon>Actinomycetota</taxon>
        <taxon>Actinomycetes</taxon>
        <taxon>Propionibacteriales</taxon>
        <taxon>Propionibacteriaceae</taxon>
        <taxon>Acidipropionibacterium</taxon>
    </lineage>
</organism>
<evidence type="ECO:0000313" key="1">
    <source>
        <dbReference type="EMBL" id="AZZ38972.1"/>
    </source>
</evidence>
<evidence type="ECO:0000313" key="2">
    <source>
        <dbReference type="Proteomes" id="UP000285875"/>
    </source>
</evidence>
<proteinExistence type="predicted"/>
<sequence>MTAHRSDSRSPSRLDRLDIGALIWGLLLTIVSGLGVALALDVHLIWRDLTRMGPLVLICLGTLGIVLTLITKGHRS</sequence>
<dbReference type="Proteomes" id="UP000285875">
    <property type="component" value="Chromosome"/>
</dbReference>